<evidence type="ECO:0000256" key="8">
    <source>
        <dbReference type="ARBA" id="ARBA00023125"/>
    </source>
</evidence>
<keyword evidence="7" id="KW-0862">Zinc</keyword>
<keyword evidence="17" id="KW-1185">Reference proteome</keyword>
<evidence type="ECO:0000256" key="12">
    <source>
        <dbReference type="ARBA" id="ARBA00023295"/>
    </source>
</evidence>
<keyword evidence="3" id="KW-0479">Metal-binding</keyword>
<dbReference type="InterPro" id="IPR000214">
    <property type="entry name" value="Znf_DNA_glyclase/AP_lyase"/>
</dbReference>
<keyword evidence="5 13" id="KW-0863">Zinc-finger</keyword>
<comment type="similarity">
    <text evidence="1">Belongs to the FPG family.</text>
</comment>
<keyword evidence="16" id="KW-0540">Nuclease</keyword>
<dbReference type="PROSITE" id="PS51066">
    <property type="entry name" value="ZF_FPG_2"/>
    <property type="match status" value="1"/>
</dbReference>
<dbReference type="SUPFAM" id="SSF57716">
    <property type="entry name" value="Glucocorticoid receptor-like (DNA-binding domain)"/>
    <property type="match status" value="1"/>
</dbReference>
<dbReference type="GO" id="GO:0000703">
    <property type="term" value="F:oxidized pyrimidine nucleobase lesion DNA N-glycosylase activity"/>
    <property type="evidence" value="ECO:0007669"/>
    <property type="project" value="TreeGrafter"/>
</dbReference>
<dbReference type="PROSITE" id="PS51068">
    <property type="entry name" value="FPG_CAT"/>
    <property type="match status" value="1"/>
</dbReference>
<evidence type="ECO:0000256" key="11">
    <source>
        <dbReference type="ARBA" id="ARBA00023268"/>
    </source>
</evidence>
<reference evidence="16 17" key="1">
    <citation type="submission" date="2017-01" db="EMBL/GenBank/DDBJ databases">
        <authorList>
            <person name="Mah S.A."/>
            <person name="Swanson W.J."/>
            <person name="Moy G.W."/>
            <person name="Vacquier V.D."/>
        </authorList>
    </citation>
    <scope>NUCLEOTIDE SEQUENCE [LARGE SCALE GENOMIC DNA]</scope>
    <source>
        <strain evidence="16 17">CPCC 203464</strain>
    </source>
</reference>
<organism evidence="16 17">
    <name type="scientific">Williamsia sterculiae</name>
    <dbReference type="NCBI Taxonomy" id="1344003"/>
    <lineage>
        <taxon>Bacteria</taxon>
        <taxon>Bacillati</taxon>
        <taxon>Actinomycetota</taxon>
        <taxon>Actinomycetes</taxon>
        <taxon>Mycobacteriales</taxon>
        <taxon>Nocardiaceae</taxon>
        <taxon>Williamsia</taxon>
    </lineage>
</organism>
<dbReference type="RefSeq" id="WP_076477093.1">
    <property type="nucleotide sequence ID" value="NZ_FTNT01000002.1"/>
</dbReference>
<dbReference type="AlphaFoldDB" id="A0A1N7DYM5"/>
<keyword evidence="11" id="KW-0511">Multifunctional enzyme</keyword>
<dbReference type="Proteomes" id="UP000186218">
    <property type="component" value="Unassembled WGS sequence"/>
</dbReference>
<dbReference type="OrthoDB" id="9800855at2"/>
<dbReference type="Pfam" id="PF06831">
    <property type="entry name" value="H2TH"/>
    <property type="match status" value="1"/>
</dbReference>
<dbReference type="GO" id="GO:0140078">
    <property type="term" value="F:class I DNA-(apurinic or apyrimidinic site) endonuclease activity"/>
    <property type="evidence" value="ECO:0007669"/>
    <property type="project" value="UniProtKB-EC"/>
</dbReference>
<dbReference type="SMART" id="SM00898">
    <property type="entry name" value="Fapy_DNA_glyco"/>
    <property type="match status" value="1"/>
</dbReference>
<dbReference type="Gene3D" id="1.10.8.50">
    <property type="match status" value="1"/>
</dbReference>
<dbReference type="GO" id="GO:0006284">
    <property type="term" value="P:base-excision repair"/>
    <property type="evidence" value="ECO:0007669"/>
    <property type="project" value="InterPro"/>
</dbReference>
<dbReference type="Gene3D" id="3.20.190.10">
    <property type="entry name" value="MutM-like, N-terminal"/>
    <property type="match status" value="1"/>
</dbReference>
<keyword evidence="12" id="KW-0326">Glycosidase</keyword>
<evidence type="ECO:0000256" key="2">
    <source>
        <dbReference type="ARBA" id="ARBA00012720"/>
    </source>
</evidence>
<dbReference type="GO" id="GO:0003684">
    <property type="term" value="F:damaged DNA binding"/>
    <property type="evidence" value="ECO:0007669"/>
    <property type="project" value="InterPro"/>
</dbReference>
<evidence type="ECO:0000259" key="15">
    <source>
        <dbReference type="PROSITE" id="PS51068"/>
    </source>
</evidence>
<accession>A0A1N7DYM5</accession>
<sequence>MPEGDTVYQAAARIRRRFEGQVLRYSQFRVPRYALVDLTGRRVDAVRSIGKHLLIDVGDHAIHSHLKMEGAWMVHPLGTRWRRPGHQARIVLRTDGWEAVGFELGVCEWIPDPDTELSYLGPDLLDPAFDAAAAVTNLTRDPDRPIGTALLDQHLMAGVGNVYRCEACFLRGVRPARPVGEVDVPAMVDLCQRLLVANKDRTVRTTTGNTRRGQQSWVYGRGGRPCLRCRTPIERTFLGDDNSEDRVLYYCPRCQS</sequence>
<proteinExistence type="inferred from homology"/>
<dbReference type="GO" id="GO:0008270">
    <property type="term" value="F:zinc ion binding"/>
    <property type="evidence" value="ECO:0007669"/>
    <property type="project" value="UniProtKB-KW"/>
</dbReference>
<keyword evidence="9" id="KW-0234">DNA repair</keyword>
<evidence type="ECO:0000256" key="1">
    <source>
        <dbReference type="ARBA" id="ARBA00009409"/>
    </source>
</evidence>
<dbReference type="Pfam" id="PF01149">
    <property type="entry name" value="Fapy_DNA_glyco"/>
    <property type="match status" value="1"/>
</dbReference>
<dbReference type="InterPro" id="IPR015886">
    <property type="entry name" value="H2TH_FPG"/>
</dbReference>
<dbReference type="SUPFAM" id="SSF46946">
    <property type="entry name" value="S13-like H2TH domain"/>
    <property type="match status" value="1"/>
</dbReference>
<dbReference type="InterPro" id="IPR044090">
    <property type="entry name" value="Nei2_N"/>
</dbReference>
<evidence type="ECO:0000256" key="7">
    <source>
        <dbReference type="ARBA" id="ARBA00022833"/>
    </source>
</evidence>
<feature type="domain" description="Formamidopyrimidine-DNA glycosylase catalytic" evidence="15">
    <location>
        <begin position="2"/>
        <end position="96"/>
    </location>
</feature>
<evidence type="ECO:0000256" key="10">
    <source>
        <dbReference type="ARBA" id="ARBA00023239"/>
    </source>
</evidence>
<feature type="domain" description="FPG-type" evidence="14">
    <location>
        <begin position="217"/>
        <end position="256"/>
    </location>
</feature>
<name>A0A1N7DYM5_9NOCA</name>
<evidence type="ECO:0000313" key="17">
    <source>
        <dbReference type="Proteomes" id="UP000186218"/>
    </source>
</evidence>
<dbReference type="EMBL" id="FTNT01000002">
    <property type="protein sequence ID" value="SIR80924.1"/>
    <property type="molecule type" value="Genomic_DNA"/>
</dbReference>
<dbReference type="SUPFAM" id="SSF81624">
    <property type="entry name" value="N-terminal domain of MutM-like DNA repair proteins"/>
    <property type="match status" value="1"/>
</dbReference>
<keyword evidence="6" id="KW-0378">Hydrolase</keyword>
<evidence type="ECO:0000256" key="13">
    <source>
        <dbReference type="PROSITE-ProRule" id="PRU00391"/>
    </source>
</evidence>
<dbReference type="CDD" id="cd08971">
    <property type="entry name" value="AcNei2_N"/>
    <property type="match status" value="1"/>
</dbReference>
<keyword evidence="8" id="KW-0238">DNA-binding</keyword>
<evidence type="ECO:0000256" key="3">
    <source>
        <dbReference type="ARBA" id="ARBA00022723"/>
    </source>
</evidence>
<protein>
    <recommendedName>
        <fullName evidence="2">DNA-(apurinic or apyrimidinic site) lyase</fullName>
        <ecNumber evidence="2">4.2.99.18</ecNumber>
    </recommendedName>
</protein>
<evidence type="ECO:0000313" key="16">
    <source>
        <dbReference type="EMBL" id="SIR80924.1"/>
    </source>
</evidence>
<dbReference type="SMART" id="SM01232">
    <property type="entry name" value="H2TH"/>
    <property type="match status" value="1"/>
</dbReference>
<keyword evidence="16" id="KW-0255">Endonuclease</keyword>
<gene>
    <name evidence="16" type="ORF">SAMN05445060_1020</name>
</gene>
<dbReference type="InterPro" id="IPR035937">
    <property type="entry name" value="FPG_N"/>
</dbReference>
<evidence type="ECO:0000256" key="4">
    <source>
        <dbReference type="ARBA" id="ARBA00022763"/>
    </source>
</evidence>
<evidence type="ECO:0000259" key="14">
    <source>
        <dbReference type="PROSITE" id="PS51066"/>
    </source>
</evidence>
<dbReference type="PANTHER" id="PTHR42697:SF1">
    <property type="entry name" value="ENDONUCLEASE 8"/>
    <property type="match status" value="1"/>
</dbReference>
<evidence type="ECO:0000256" key="6">
    <source>
        <dbReference type="ARBA" id="ARBA00022801"/>
    </source>
</evidence>
<evidence type="ECO:0000256" key="5">
    <source>
        <dbReference type="ARBA" id="ARBA00022771"/>
    </source>
</evidence>
<dbReference type="InterPro" id="IPR010979">
    <property type="entry name" value="Ribosomal_uS13-like_H2TH"/>
</dbReference>
<evidence type="ECO:0000256" key="9">
    <source>
        <dbReference type="ARBA" id="ARBA00023204"/>
    </source>
</evidence>
<dbReference type="EC" id="4.2.99.18" evidence="2"/>
<dbReference type="InterPro" id="IPR012319">
    <property type="entry name" value="FPG_cat"/>
</dbReference>
<keyword evidence="4" id="KW-0227">DNA damage</keyword>
<dbReference type="STRING" id="1344003.SAMN05445060_1020"/>
<dbReference type="PANTHER" id="PTHR42697">
    <property type="entry name" value="ENDONUCLEASE 8"/>
    <property type="match status" value="1"/>
</dbReference>
<keyword evidence="10" id="KW-0456">Lyase</keyword>